<proteinExistence type="predicted"/>
<organism evidence="2 3">
    <name type="scientific">Xanthobacter autotrophicus</name>
    <dbReference type="NCBI Taxonomy" id="280"/>
    <lineage>
        <taxon>Bacteria</taxon>
        <taxon>Pseudomonadati</taxon>
        <taxon>Pseudomonadota</taxon>
        <taxon>Alphaproteobacteria</taxon>
        <taxon>Hyphomicrobiales</taxon>
        <taxon>Xanthobacteraceae</taxon>
        <taxon>Xanthobacter</taxon>
    </lineage>
</organism>
<feature type="transmembrane region" description="Helical" evidence="1">
    <location>
        <begin position="16"/>
        <end position="37"/>
    </location>
</feature>
<dbReference type="EMBL" id="VAUP01000031">
    <property type="protein sequence ID" value="TLX42009.1"/>
    <property type="molecule type" value="Genomic_DNA"/>
</dbReference>
<evidence type="ECO:0000313" key="3">
    <source>
        <dbReference type="Proteomes" id="UP000305131"/>
    </source>
</evidence>
<dbReference type="RefSeq" id="WP_138400150.1">
    <property type="nucleotide sequence ID" value="NZ_JBAFVI010000010.1"/>
</dbReference>
<dbReference type="NCBIfam" id="TIGR02532">
    <property type="entry name" value="IV_pilin_GFxxxE"/>
    <property type="match status" value="1"/>
</dbReference>
<dbReference type="AlphaFoldDB" id="A0A6C1KCL6"/>
<protein>
    <submittedName>
        <fullName evidence="2">Prepilin-type N-terminal cleavage/methylation domain-containing protein</fullName>
    </submittedName>
</protein>
<gene>
    <name evidence="2" type="ORF">FBQ73_14165</name>
</gene>
<comment type="caution">
    <text evidence="2">The sequence shown here is derived from an EMBL/GenBank/DDBJ whole genome shotgun (WGS) entry which is preliminary data.</text>
</comment>
<evidence type="ECO:0000313" key="2">
    <source>
        <dbReference type="EMBL" id="TLX42009.1"/>
    </source>
</evidence>
<keyword evidence="1" id="KW-1133">Transmembrane helix</keyword>
<dbReference type="InterPro" id="IPR012902">
    <property type="entry name" value="N_methyl_site"/>
</dbReference>
<dbReference type="OrthoDB" id="7366901at2"/>
<evidence type="ECO:0000256" key="1">
    <source>
        <dbReference type="SAM" id="Phobius"/>
    </source>
</evidence>
<keyword evidence="1" id="KW-0472">Membrane</keyword>
<dbReference type="InterPro" id="IPR045584">
    <property type="entry name" value="Pilin-like"/>
</dbReference>
<dbReference type="SUPFAM" id="SSF54523">
    <property type="entry name" value="Pili subunits"/>
    <property type="match status" value="1"/>
</dbReference>
<dbReference type="Pfam" id="PF07963">
    <property type="entry name" value="N_methyl"/>
    <property type="match status" value="1"/>
</dbReference>
<sequence length="163" mass="16717">MSRAHTIAAKAGQAGFSLLEVVCALAIVAALAALALPRMPLGTSRQRLQAYAVETAALLKADRAAALRRGLPVATVVDAPAGRIRSGAGGRQGVRELRIPADVRMTAVLPNICNGRAAGGRIGFLPSGLSCGGVVALTRNGAGYEVRVNWLTGGVEIVPRLKS</sequence>
<reference evidence="2 3" key="1">
    <citation type="submission" date="2019-05" db="EMBL/GenBank/DDBJ databases">
        <authorList>
            <person name="Zhou X."/>
        </authorList>
    </citation>
    <scope>NUCLEOTIDE SEQUENCE [LARGE SCALE GENOMIC DNA]</scope>
    <source>
        <strain evidence="2 3">DSM 432</strain>
    </source>
</reference>
<name>A0A6C1KCL6_XANAU</name>
<keyword evidence="1" id="KW-0812">Transmembrane</keyword>
<dbReference type="Proteomes" id="UP000305131">
    <property type="component" value="Unassembled WGS sequence"/>
</dbReference>
<accession>A0A6C1KCL6</accession>
<dbReference type="GeneID" id="95774599"/>